<dbReference type="EMBL" id="JARAVY010000007">
    <property type="protein sequence ID" value="MDX2911020.1"/>
    <property type="molecule type" value="Genomic_DNA"/>
</dbReference>
<name>A0ABU4L6E0_9ACTN</name>
<dbReference type="RefSeq" id="WP_179202907.1">
    <property type="nucleotide sequence ID" value="NZ_JAGJBZ010000001.1"/>
</dbReference>
<comment type="caution">
    <text evidence="2">The sequence shown here is derived from an EMBL/GenBank/DDBJ whole genome shotgun (WGS) entry which is preliminary data.</text>
</comment>
<dbReference type="Gene3D" id="3.40.390.10">
    <property type="entry name" value="Collagenase (Catalytic Domain)"/>
    <property type="match status" value="1"/>
</dbReference>
<dbReference type="InterPro" id="IPR024079">
    <property type="entry name" value="MetalloPept_cat_dom_sf"/>
</dbReference>
<gene>
    <name evidence="2" type="ORF">PV517_20255</name>
</gene>
<dbReference type="Proteomes" id="UP001271723">
    <property type="component" value="Unassembled WGS sequence"/>
</dbReference>
<organism evidence="2 3">
    <name type="scientific">Streptomyces griseiscabiei</name>
    <dbReference type="NCBI Taxonomy" id="2993540"/>
    <lineage>
        <taxon>Bacteria</taxon>
        <taxon>Bacillati</taxon>
        <taxon>Actinomycetota</taxon>
        <taxon>Actinomycetes</taxon>
        <taxon>Kitasatosporales</taxon>
        <taxon>Streptomycetaceae</taxon>
        <taxon>Streptomyces</taxon>
    </lineage>
</organism>
<feature type="signal peptide" evidence="1">
    <location>
        <begin position="1"/>
        <end position="33"/>
    </location>
</feature>
<evidence type="ECO:0000256" key="1">
    <source>
        <dbReference type="SAM" id="SignalP"/>
    </source>
</evidence>
<dbReference type="InterPro" id="IPR006311">
    <property type="entry name" value="TAT_signal"/>
</dbReference>
<keyword evidence="3" id="KW-1185">Reference proteome</keyword>
<sequence length="238" mass="25497">MTGCRFTRRAALTAAAGGIAALGSGVFAGTARAATGTAAVAAPPTGTVRVFWLRPSNVANDARYPNGIAGVMRESQRFYRQELGVTFRLNEPVVEVVQGAHQRAWYENTPNGGEEYWWVVFNMQQELMSRFGLGAPDSRWLCVGEISAEKTNVSGGGGGNGWVILSGHDADGAAGTNGAMNRWYGGMVHELGHAFGLPDSSFTDGTPMSGSFYDYPNCHFSQQQKNGMRNGPYGRFLS</sequence>
<accession>A0ABU4L6E0</accession>
<reference evidence="2 3" key="1">
    <citation type="journal article" date="2023" name="Microb. Genom.">
        <title>Mesoterricola silvestris gen. nov., sp. nov., Mesoterricola sediminis sp. nov., Geothrix oryzae sp. nov., Geothrix edaphica sp. nov., Geothrix rubra sp. nov., and Geothrix limicola sp. nov., six novel members of Acidobacteriota isolated from soils.</title>
        <authorList>
            <person name="Weisberg A.J."/>
            <person name="Pearce E."/>
            <person name="Kramer C.G."/>
            <person name="Chang J.H."/>
            <person name="Clarke C.R."/>
        </authorList>
    </citation>
    <scope>NUCLEOTIDE SEQUENCE [LARGE SCALE GENOMIC DNA]</scope>
    <source>
        <strain evidence="2 3">NRRL_B-2795</strain>
    </source>
</reference>
<protein>
    <submittedName>
        <fullName evidence="2">Uncharacterized protein</fullName>
    </submittedName>
</protein>
<proteinExistence type="predicted"/>
<dbReference type="PROSITE" id="PS51318">
    <property type="entry name" value="TAT"/>
    <property type="match status" value="1"/>
</dbReference>
<feature type="chain" id="PRO_5045843846" evidence="1">
    <location>
        <begin position="34"/>
        <end position="238"/>
    </location>
</feature>
<keyword evidence="1" id="KW-0732">Signal</keyword>
<evidence type="ECO:0000313" key="2">
    <source>
        <dbReference type="EMBL" id="MDX2911020.1"/>
    </source>
</evidence>
<dbReference type="SUPFAM" id="SSF55486">
    <property type="entry name" value="Metalloproteases ('zincins'), catalytic domain"/>
    <property type="match status" value="1"/>
</dbReference>
<evidence type="ECO:0000313" key="3">
    <source>
        <dbReference type="Proteomes" id="UP001271723"/>
    </source>
</evidence>